<dbReference type="Gene3D" id="3.20.20.70">
    <property type="entry name" value="Aldolase class I"/>
    <property type="match status" value="1"/>
</dbReference>
<reference evidence="20 21" key="1">
    <citation type="journal article" date="2018" name="Nat. Ecol. Evol.">
        <title>Genomic signatures of mitonuclear coevolution across populations of Tigriopus californicus.</title>
        <authorList>
            <person name="Barreto F.S."/>
            <person name="Watson E.T."/>
            <person name="Lima T.G."/>
            <person name="Willett C.S."/>
            <person name="Edmands S."/>
            <person name="Li W."/>
            <person name="Burton R.S."/>
        </authorList>
    </citation>
    <scope>NUCLEOTIDE SEQUENCE [LARGE SCALE GENOMIC DNA]</scope>
    <source>
        <strain evidence="20 21">San Diego</strain>
    </source>
</reference>
<dbReference type="InterPro" id="IPR006073">
    <property type="entry name" value="GTP-bd"/>
</dbReference>
<dbReference type="GO" id="GO:0005525">
    <property type="term" value="F:GTP binding"/>
    <property type="evidence" value="ECO:0007669"/>
    <property type="project" value="UniProtKB-KW"/>
</dbReference>
<dbReference type="InterPro" id="IPR006169">
    <property type="entry name" value="GTP1_OBG_dom"/>
</dbReference>
<feature type="domain" description="OBG-type G" evidence="17">
    <location>
        <begin position="619"/>
        <end position="773"/>
    </location>
</feature>
<comment type="similarity">
    <text evidence="13">Belongs to the radical SAM superfamily. Lipoyl synthase family.</text>
</comment>
<dbReference type="InterPro" id="IPR003698">
    <property type="entry name" value="Lipoyl_synth"/>
</dbReference>
<dbReference type="AlphaFoldDB" id="A0A553PCF1"/>
<dbReference type="GO" id="GO:0000287">
    <property type="term" value="F:magnesium ion binding"/>
    <property type="evidence" value="ECO:0007669"/>
    <property type="project" value="InterPro"/>
</dbReference>
<evidence type="ECO:0000259" key="18">
    <source>
        <dbReference type="PROSITE" id="PS51883"/>
    </source>
</evidence>
<evidence type="ECO:0000256" key="9">
    <source>
        <dbReference type="ARBA" id="ARBA00023004"/>
    </source>
</evidence>
<evidence type="ECO:0000256" key="14">
    <source>
        <dbReference type="PIRSR" id="PIRSR606689-1"/>
    </source>
</evidence>
<dbReference type="SMART" id="SM00177">
    <property type="entry name" value="ARF"/>
    <property type="match status" value="1"/>
</dbReference>
<keyword evidence="11 14" id="KW-0342">GTP-binding</keyword>
<dbReference type="PANTHER" id="PTHR10949">
    <property type="entry name" value="LIPOYL SYNTHASE"/>
    <property type="match status" value="1"/>
</dbReference>
<dbReference type="InterPro" id="IPR031691">
    <property type="entry name" value="LIAS_N"/>
</dbReference>
<dbReference type="CDD" id="cd01898">
    <property type="entry name" value="Obg"/>
    <property type="match status" value="1"/>
</dbReference>
<name>A0A553PCF1_TIGCA</name>
<dbReference type="EC" id="2.8.1.8" evidence="13"/>
<feature type="binding site" evidence="13">
    <location>
        <position position="158"/>
    </location>
    <ligand>
        <name>[4Fe-4S] cluster</name>
        <dbReference type="ChEBI" id="CHEBI:49883"/>
        <label>2</label>
        <note>4Fe-4S-S-AdoMet</note>
    </ligand>
</feature>
<dbReference type="GO" id="GO:0005739">
    <property type="term" value="C:mitochondrion"/>
    <property type="evidence" value="ECO:0007669"/>
    <property type="project" value="UniProtKB-SubCell"/>
</dbReference>
<dbReference type="PROSITE" id="PS51883">
    <property type="entry name" value="OBG"/>
    <property type="match status" value="1"/>
</dbReference>
<keyword evidence="10 13" id="KW-0411">Iron-sulfur</keyword>
<dbReference type="FunFam" id="2.70.210.12:FF:000001">
    <property type="entry name" value="GTPase Obg"/>
    <property type="match status" value="1"/>
</dbReference>
<feature type="domain" description="Obg" evidence="18">
    <location>
        <begin position="463"/>
        <end position="618"/>
    </location>
</feature>
<dbReference type="FunFam" id="3.20.20.70:FF:000036">
    <property type="entry name" value="Lipoyl synthase, mitochondrial"/>
    <property type="match status" value="1"/>
</dbReference>
<comment type="catalytic activity">
    <reaction evidence="12 13">
        <text>[[Fe-S] cluster scaffold protein carrying a second [4Fe-4S](2+) cluster] + N(6)-octanoyl-L-lysyl-[protein] + 2 oxidized [2Fe-2S]-[ferredoxin] + 2 S-adenosyl-L-methionine + 4 H(+) = [[Fe-S] cluster scaffold protein] + N(6)-[(R)-dihydrolipoyl]-L-lysyl-[protein] + 4 Fe(3+) + 2 hydrogen sulfide + 2 5'-deoxyadenosine + 2 L-methionine + 2 reduced [2Fe-2S]-[ferredoxin]</text>
        <dbReference type="Rhea" id="RHEA:16585"/>
        <dbReference type="Rhea" id="RHEA-COMP:9928"/>
        <dbReference type="Rhea" id="RHEA-COMP:10000"/>
        <dbReference type="Rhea" id="RHEA-COMP:10001"/>
        <dbReference type="Rhea" id="RHEA-COMP:10475"/>
        <dbReference type="Rhea" id="RHEA-COMP:14568"/>
        <dbReference type="Rhea" id="RHEA-COMP:14569"/>
        <dbReference type="ChEBI" id="CHEBI:15378"/>
        <dbReference type="ChEBI" id="CHEBI:17319"/>
        <dbReference type="ChEBI" id="CHEBI:29034"/>
        <dbReference type="ChEBI" id="CHEBI:29919"/>
        <dbReference type="ChEBI" id="CHEBI:33722"/>
        <dbReference type="ChEBI" id="CHEBI:33737"/>
        <dbReference type="ChEBI" id="CHEBI:33738"/>
        <dbReference type="ChEBI" id="CHEBI:57844"/>
        <dbReference type="ChEBI" id="CHEBI:59789"/>
        <dbReference type="ChEBI" id="CHEBI:78809"/>
        <dbReference type="ChEBI" id="CHEBI:83100"/>
        <dbReference type="EC" id="2.8.1.8"/>
    </reaction>
</comment>
<dbReference type="NCBIfam" id="NF004019">
    <property type="entry name" value="PRK05481.1"/>
    <property type="match status" value="1"/>
</dbReference>
<comment type="subcellular location">
    <subcellularLocation>
        <location evidence="1 13">Mitochondrion</location>
    </subcellularLocation>
</comment>
<feature type="binding site" evidence="15">
    <location>
        <position position="806"/>
    </location>
    <ligand>
        <name>Mg(2+)</name>
        <dbReference type="ChEBI" id="CHEBI:18420"/>
    </ligand>
</feature>
<dbReference type="SFLD" id="SFLDS00029">
    <property type="entry name" value="Radical_SAM"/>
    <property type="match status" value="1"/>
</dbReference>
<evidence type="ECO:0000256" key="1">
    <source>
        <dbReference type="ARBA" id="ARBA00004173"/>
    </source>
</evidence>
<dbReference type="CDD" id="cd01335">
    <property type="entry name" value="Radical_SAM"/>
    <property type="match status" value="1"/>
</dbReference>
<evidence type="ECO:0000256" key="3">
    <source>
        <dbReference type="ARBA" id="ARBA00022485"/>
    </source>
</evidence>
<dbReference type="PROSITE" id="PS51417">
    <property type="entry name" value="ARF"/>
    <property type="match status" value="1"/>
</dbReference>
<feature type="binding site" evidence="14">
    <location>
        <begin position="799"/>
        <end position="806"/>
    </location>
    <ligand>
        <name>GTP</name>
        <dbReference type="ChEBI" id="CHEBI:37565"/>
    </ligand>
</feature>
<evidence type="ECO:0000259" key="19">
    <source>
        <dbReference type="PROSITE" id="PS51918"/>
    </source>
</evidence>
<dbReference type="InterPro" id="IPR013785">
    <property type="entry name" value="Aldolase_TIM"/>
</dbReference>
<evidence type="ECO:0000256" key="12">
    <source>
        <dbReference type="ARBA" id="ARBA00047326"/>
    </source>
</evidence>
<organism evidence="20 21">
    <name type="scientific">Tigriopus californicus</name>
    <name type="common">Marine copepod</name>
    <dbReference type="NCBI Taxonomy" id="6832"/>
    <lineage>
        <taxon>Eukaryota</taxon>
        <taxon>Metazoa</taxon>
        <taxon>Ecdysozoa</taxon>
        <taxon>Arthropoda</taxon>
        <taxon>Crustacea</taxon>
        <taxon>Multicrustacea</taxon>
        <taxon>Hexanauplia</taxon>
        <taxon>Copepoda</taxon>
        <taxon>Harpacticoida</taxon>
        <taxon>Harpacticidae</taxon>
        <taxon>Tigriopus</taxon>
    </lineage>
</organism>
<dbReference type="PROSITE" id="PS51918">
    <property type="entry name" value="RADICAL_SAM"/>
    <property type="match status" value="1"/>
</dbReference>
<keyword evidence="4" id="KW-0690">Ribosome biogenesis</keyword>
<comment type="caution">
    <text evidence="20">The sequence shown here is derived from an EMBL/GenBank/DDBJ whole genome shotgun (WGS) entry which is preliminary data.</text>
</comment>
<evidence type="ECO:0000259" key="17">
    <source>
        <dbReference type="PROSITE" id="PS51710"/>
    </source>
</evidence>
<evidence type="ECO:0000256" key="11">
    <source>
        <dbReference type="ARBA" id="ARBA00023134"/>
    </source>
</evidence>
<keyword evidence="13" id="KW-0496">Mitochondrion</keyword>
<dbReference type="GO" id="GO:0042254">
    <property type="term" value="P:ribosome biogenesis"/>
    <property type="evidence" value="ECO:0007669"/>
    <property type="project" value="UniProtKB-UniRule"/>
</dbReference>
<comment type="pathway">
    <text evidence="13">Protein modification; protein lipoylation via endogenous pathway; protein N(6)-(lipoyl)lysine from octanoyl-[acyl-carrier-protein]: step 2/2.</text>
</comment>
<dbReference type="SFLD" id="SFLDG01058">
    <property type="entry name" value="lipoyl_synthase_like"/>
    <property type="match status" value="1"/>
</dbReference>
<evidence type="ECO:0000256" key="15">
    <source>
        <dbReference type="PIRSR" id="PIRSR606689-2"/>
    </source>
</evidence>
<dbReference type="Pfam" id="PF01926">
    <property type="entry name" value="MMR_HSR1"/>
    <property type="match status" value="1"/>
</dbReference>
<evidence type="ECO:0000256" key="4">
    <source>
        <dbReference type="ARBA" id="ARBA00022517"/>
    </source>
</evidence>
<feature type="binding site" evidence="13">
    <location>
        <position position="129"/>
    </location>
    <ligand>
        <name>[4Fe-4S] cluster</name>
        <dbReference type="ChEBI" id="CHEBI:49883"/>
        <label>1</label>
    </ligand>
</feature>
<feature type="binding site" evidence="13">
    <location>
        <position position="370"/>
    </location>
    <ligand>
        <name>[4Fe-4S] cluster</name>
        <dbReference type="ChEBI" id="CHEBI:49883"/>
        <label>1</label>
    </ligand>
</feature>
<dbReference type="EMBL" id="VCGU01000005">
    <property type="protein sequence ID" value="TRY75353.1"/>
    <property type="molecule type" value="Genomic_DNA"/>
</dbReference>
<comment type="cofactor">
    <cofactor evidence="13">
        <name>[4Fe-4S] cluster</name>
        <dbReference type="ChEBI" id="CHEBI:49883"/>
    </cofactor>
    <text evidence="13">Binds 2 [4Fe-4S] clusters per subunit. One cluster is coordinated with 3 cysteines and an exchangeable S-adenosyl-L-methionine.</text>
</comment>
<dbReference type="SUPFAM" id="SSF52540">
    <property type="entry name" value="P-loop containing nucleoside triphosphate hydrolases"/>
    <property type="match status" value="2"/>
</dbReference>
<dbReference type="InterPro" id="IPR014100">
    <property type="entry name" value="GTP-bd_Obg/CgtA"/>
</dbReference>
<dbReference type="Pfam" id="PF04055">
    <property type="entry name" value="Radical_SAM"/>
    <property type="match status" value="1"/>
</dbReference>
<feature type="binding site" evidence="14">
    <location>
        <position position="847"/>
    </location>
    <ligand>
        <name>GTP</name>
        <dbReference type="ChEBI" id="CHEBI:37565"/>
    </ligand>
</feature>
<dbReference type="Pfam" id="PF01018">
    <property type="entry name" value="GTP1_OBG"/>
    <property type="match status" value="1"/>
</dbReference>
<keyword evidence="6 13" id="KW-0949">S-adenosyl-L-methionine</keyword>
<protein>
    <recommendedName>
        <fullName evidence="13">Lipoyl synthase, mitochondrial</fullName>
        <ecNumber evidence="13">2.8.1.8</ecNumber>
    </recommendedName>
    <alternativeName>
        <fullName evidence="13">Lipoate synthase</fullName>
        <shortName evidence="13">LS</shortName>
        <shortName evidence="13">Lip-syn</shortName>
    </alternativeName>
    <alternativeName>
        <fullName evidence="13">Lipoic acid synthase</fullName>
    </alternativeName>
</protein>
<evidence type="ECO:0000256" key="16">
    <source>
        <dbReference type="SAM" id="MobiDB-lite"/>
    </source>
</evidence>
<evidence type="ECO:0000256" key="8">
    <source>
        <dbReference type="ARBA" id="ARBA00022741"/>
    </source>
</evidence>
<dbReference type="SUPFAM" id="SSF102114">
    <property type="entry name" value="Radical SAM enzymes"/>
    <property type="match status" value="1"/>
</dbReference>
<dbReference type="InterPro" id="IPR031167">
    <property type="entry name" value="G_OBG"/>
</dbReference>
<sequence length="964" mass="107040">MHTSWRVLSPQRSRSCGARWAGRWLSTAAPADSDPGSTPKNSAASPSRWAEGPDLGDFIAGVVPRDQTWREYQAPLKLSEVAPHPTGGTQRLRLPPWLKTKIPVGANFAKLKSDLRGLKLATVCEEARCPNIGECWGGESGTATATIMLMGDTCTRGCRFCSVKTARAPPPLDPAEPENTAQAVAAWGLDYVVLTSVDRDDLPDAGANHIAATIRALKVHKPTLMVECLSPDFGGSVEGVDVVAHSGLDVFAHNIETVERLTPFVRDRRAKYRQTLEVLKRAKMANHGNMVTKTSIMLGLGETDEEVEQTMKDLREVGVECLTLGQYMQPTKRHLKVKEYVTPEKFAHWEKVGNAMGFLYTASGPLVRSSYKAGEFFLKNIVEKRRSDHGRMWWSRRMIRTPNIYGQLDRLLLGQERDLTSILRIRTVHASKCLTERLRPDVVPLRPQKPTKMWDDLRRKRSNVFVDWRQVVVTAGNGGNGSLSLASLFANEFAGPDGGDGGNGAHVIFRATPGFSSLGHLRGKIVGQNGGNGGTENCAGKNAEPLIVPVPVGTIFRNMEREIICELVHEGSSFIAARGGAGGKGNTFFKSSVRQTPKVCEMGGVGEKFAFDVELRTMAHVGLIGFPNAGKSTFLRAISRARPKVAAYPFTTMNPYVGMVKYDDYEQISGLGISFLRHIERCLCLLYVIDLSDTNPLEQLSTLKFELEQYEAGLSRRPHAILANKIDHERAQPNLEEFIHHIKTHENVPVFPISSKLGTNLRTVLDYIKVMYDQHTESTTQPNPDRSKSPKPVKILFLGSQSAGKSSIIQVLMRQGLEDIQPTQGLQVRTLELPNPKACYEFYDLSGAHHESWPLLYSGVDLVVFVVDASDDYRRMREVKKRFQEVLDHPDLAMKEILVFANKIDRVEADRVQDISHSLRLMELERVYLKCGSAFTLLGVEEILDWVTLMTSFGASSRKSLRKS</sequence>
<accession>A0A553PCF1</accession>
<feature type="compositionally biased region" description="Polar residues" evidence="16">
    <location>
        <begin position="35"/>
        <end position="45"/>
    </location>
</feature>
<dbReference type="PANTHER" id="PTHR10949:SF0">
    <property type="entry name" value="LIPOYL SYNTHASE, MITOCHONDRIAL"/>
    <property type="match status" value="1"/>
</dbReference>
<keyword evidence="9 13" id="KW-0408">Iron</keyword>
<dbReference type="GO" id="GO:0003924">
    <property type="term" value="F:GTPase activity"/>
    <property type="evidence" value="ECO:0007669"/>
    <property type="project" value="InterPro"/>
</dbReference>
<feature type="binding site" evidence="15">
    <location>
        <position position="823"/>
    </location>
    <ligand>
        <name>Mg(2+)</name>
        <dbReference type="ChEBI" id="CHEBI:18420"/>
    </ligand>
</feature>
<dbReference type="PRINTS" id="PR00326">
    <property type="entry name" value="GTP1OBG"/>
</dbReference>
<dbReference type="GO" id="GO:0016992">
    <property type="term" value="F:lipoate synthase activity"/>
    <property type="evidence" value="ECO:0007669"/>
    <property type="project" value="UniProtKB-UniRule"/>
</dbReference>
<dbReference type="SMART" id="SM00729">
    <property type="entry name" value="Elp3"/>
    <property type="match status" value="1"/>
</dbReference>
<dbReference type="InterPro" id="IPR036726">
    <property type="entry name" value="GTP1_OBG_dom_sf"/>
</dbReference>
<dbReference type="NCBIfam" id="NF009544">
    <property type="entry name" value="PRK12928.1"/>
    <property type="match status" value="1"/>
</dbReference>
<dbReference type="Pfam" id="PF16881">
    <property type="entry name" value="LIAS_N"/>
    <property type="match status" value="1"/>
</dbReference>
<dbReference type="Proteomes" id="UP000318571">
    <property type="component" value="Chromosome 2"/>
</dbReference>
<dbReference type="SFLD" id="SFLDF00271">
    <property type="entry name" value="lipoyl_synthase"/>
    <property type="match status" value="1"/>
</dbReference>
<dbReference type="NCBIfam" id="TIGR02729">
    <property type="entry name" value="Obg_CgtA"/>
    <property type="match status" value="1"/>
</dbReference>
<dbReference type="UniPathway" id="UPA00538">
    <property type="reaction ID" value="UER00593"/>
</dbReference>
<dbReference type="SUPFAM" id="SSF82051">
    <property type="entry name" value="Obg GTP-binding protein N-terminal domain"/>
    <property type="match status" value="1"/>
</dbReference>
<evidence type="ECO:0000256" key="2">
    <source>
        <dbReference type="ARBA" id="ARBA00007699"/>
    </source>
</evidence>
<dbReference type="Gene3D" id="3.40.50.300">
    <property type="entry name" value="P-loop containing nucleotide triphosphate hydrolases"/>
    <property type="match status" value="2"/>
</dbReference>
<keyword evidence="5 13" id="KW-0808">Transferase</keyword>
<keyword evidence="21" id="KW-1185">Reference proteome</keyword>
<feature type="binding site" evidence="13">
    <location>
        <position position="124"/>
    </location>
    <ligand>
        <name>[4Fe-4S] cluster</name>
        <dbReference type="ChEBI" id="CHEBI:49883"/>
        <label>1</label>
    </ligand>
</feature>
<comment type="similarity">
    <text evidence="2">Belongs to the TRAFAC class OBG-HflX-like GTPase superfamily. OBG GTPase family.</text>
</comment>
<evidence type="ECO:0000256" key="10">
    <source>
        <dbReference type="ARBA" id="ARBA00023014"/>
    </source>
</evidence>
<keyword evidence="7 13" id="KW-0479">Metal-binding</keyword>
<dbReference type="STRING" id="6832.A0A553PCF1"/>
<dbReference type="InterPro" id="IPR027417">
    <property type="entry name" value="P-loop_NTPase"/>
</dbReference>
<evidence type="ECO:0000313" key="21">
    <source>
        <dbReference type="Proteomes" id="UP000318571"/>
    </source>
</evidence>
<feature type="binding site" evidence="13">
    <location>
        <position position="154"/>
    </location>
    <ligand>
        <name>[4Fe-4S] cluster</name>
        <dbReference type="ChEBI" id="CHEBI:49883"/>
        <label>2</label>
        <note>4Fe-4S-S-AdoMet</note>
    </ligand>
</feature>
<dbReference type="InterPro" id="IPR006689">
    <property type="entry name" value="Small_GTPase_ARF/SAR"/>
</dbReference>
<evidence type="ECO:0000256" key="6">
    <source>
        <dbReference type="ARBA" id="ARBA00022691"/>
    </source>
</evidence>
<dbReference type="InterPro" id="IPR058240">
    <property type="entry name" value="rSAM_sf"/>
</dbReference>
<dbReference type="Pfam" id="PF00025">
    <property type="entry name" value="Arf"/>
    <property type="match status" value="1"/>
</dbReference>
<proteinExistence type="inferred from homology"/>
<feature type="domain" description="Radical SAM core" evidence="19">
    <location>
        <begin position="139"/>
        <end position="359"/>
    </location>
</feature>
<keyword evidence="3 13" id="KW-0004">4Fe-4S</keyword>
<keyword evidence="8 14" id="KW-0547">Nucleotide-binding</keyword>
<dbReference type="GO" id="GO:0051539">
    <property type="term" value="F:4 iron, 4 sulfur cluster binding"/>
    <property type="evidence" value="ECO:0007669"/>
    <property type="project" value="UniProtKB-UniRule"/>
</dbReference>
<comment type="function">
    <text evidence="13">Catalyzes the radical-mediated insertion of two sulfur atoms into the C-6 and C-8 positions of the octanoyl moiety bound to the lipoyl domains of lipoate-dependent enzymes, thereby converting the octanoylated domains into lipoylated derivatives.</text>
</comment>
<dbReference type="NCBIfam" id="TIGR00510">
    <property type="entry name" value="lipA"/>
    <property type="match status" value="1"/>
</dbReference>
<feature type="region of interest" description="Disordered" evidence="16">
    <location>
        <begin position="26"/>
        <end position="52"/>
    </location>
</feature>
<gene>
    <name evidence="20" type="ORF">TCAL_00588</name>
</gene>
<keyword evidence="15" id="KW-0460">Magnesium</keyword>
<dbReference type="InterPro" id="IPR006638">
    <property type="entry name" value="Elp3/MiaA/NifB-like_rSAM"/>
</dbReference>
<dbReference type="HAMAP" id="MF_00206">
    <property type="entry name" value="Lipoyl_synth"/>
    <property type="match status" value="1"/>
</dbReference>
<dbReference type="GO" id="GO:0009249">
    <property type="term" value="P:protein lipoylation"/>
    <property type="evidence" value="ECO:0007669"/>
    <property type="project" value="UniProtKB-UniRule"/>
</dbReference>
<evidence type="ECO:0000256" key="7">
    <source>
        <dbReference type="ARBA" id="ARBA00022723"/>
    </source>
</evidence>
<evidence type="ECO:0000313" key="20">
    <source>
        <dbReference type="EMBL" id="TRY75353.1"/>
    </source>
</evidence>
<dbReference type="Gene3D" id="2.70.210.12">
    <property type="entry name" value="GTP1/OBG domain"/>
    <property type="match status" value="1"/>
</dbReference>
<feature type="binding site" evidence="13">
    <location>
        <position position="135"/>
    </location>
    <ligand>
        <name>[4Fe-4S] cluster</name>
        <dbReference type="ChEBI" id="CHEBI:49883"/>
        <label>1</label>
    </ligand>
</feature>
<evidence type="ECO:0000256" key="5">
    <source>
        <dbReference type="ARBA" id="ARBA00022679"/>
    </source>
</evidence>
<feature type="binding site" evidence="13">
    <location>
        <position position="161"/>
    </location>
    <ligand>
        <name>[4Fe-4S] cluster</name>
        <dbReference type="ChEBI" id="CHEBI:49883"/>
        <label>2</label>
        <note>4Fe-4S-S-AdoMet</note>
    </ligand>
</feature>
<evidence type="ECO:0000256" key="13">
    <source>
        <dbReference type="HAMAP-Rule" id="MF_03123"/>
    </source>
</evidence>
<feature type="binding site" evidence="14">
    <location>
        <begin position="902"/>
        <end position="905"/>
    </location>
    <ligand>
        <name>GTP</name>
        <dbReference type="ChEBI" id="CHEBI:37565"/>
    </ligand>
</feature>
<dbReference type="InterPro" id="IPR007197">
    <property type="entry name" value="rSAM"/>
</dbReference>
<dbReference type="PROSITE" id="PS51710">
    <property type="entry name" value="G_OBG"/>
    <property type="match status" value="1"/>
</dbReference>